<accession>A0A9P6EFS7</accession>
<sequence>MSDDKSSSKSRLTVNYQEAYQNGQKKLQQLQLANEQLNRELQSSKNQNTTLQRQVETSAKEYKASQQTVQKLQNDSGLLKQQITQLEEECKMARATHQREIHSVRRSNRYTDQLAAIRYKNIVAIETLLEASGILPFTHLLDKVDAFNEAVTQAAKFLARNVVRRHPEVFPEEIDRALQDVKALMGRRLSEALSSQSHYASEPESSVNITTSLKDISRIVLQSFIIRFCVLNIQQLSVYTRDKDTWEPIFENSLSLSSTETPTLDGFKASLLRTLSSIFKVAGWAIIGTKNRSEFSDLLDPLYGSRESLRAAVADTFASAKIEVLLADEGVVFEDEVTTDFFETHDEERNEKVVGTMGVGLVKVVVTPGADTGLQEQRKSILHAQVALESDMERALDPQPERGEDLSDDDIECDGTPPW</sequence>
<feature type="coiled-coil region" evidence="1">
    <location>
        <begin position="20"/>
        <end position="89"/>
    </location>
</feature>
<comment type="caution">
    <text evidence="3">The sequence shown here is derived from an EMBL/GenBank/DDBJ whole genome shotgun (WGS) entry which is preliminary data.</text>
</comment>
<protein>
    <submittedName>
        <fullName evidence="3">Uncharacterized protein</fullName>
    </submittedName>
</protein>
<evidence type="ECO:0000313" key="3">
    <source>
        <dbReference type="EMBL" id="KAF9528743.1"/>
    </source>
</evidence>
<reference evidence="3" key="1">
    <citation type="submission" date="2020-11" db="EMBL/GenBank/DDBJ databases">
        <authorList>
            <consortium name="DOE Joint Genome Institute"/>
            <person name="Ahrendt S."/>
            <person name="Riley R."/>
            <person name="Andreopoulos W."/>
            <person name="Labutti K."/>
            <person name="Pangilinan J."/>
            <person name="Ruiz-Duenas F.J."/>
            <person name="Barrasa J.M."/>
            <person name="Sanchez-Garcia M."/>
            <person name="Camarero S."/>
            <person name="Miyauchi S."/>
            <person name="Serrano A."/>
            <person name="Linde D."/>
            <person name="Babiker R."/>
            <person name="Drula E."/>
            <person name="Ayuso-Fernandez I."/>
            <person name="Pacheco R."/>
            <person name="Padilla G."/>
            <person name="Ferreira P."/>
            <person name="Barriuso J."/>
            <person name="Kellner H."/>
            <person name="Castanera R."/>
            <person name="Alfaro M."/>
            <person name="Ramirez L."/>
            <person name="Pisabarro A.G."/>
            <person name="Kuo A."/>
            <person name="Tritt A."/>
            <person name="Lipzen A."/>
            <person name="He G."/>
            <person name="Yan M."/>
            <person name="Ng V."/>
            <person name="Cullen D."/>
            <person name="Martin F."/>
            <person name="Rosso M.-N."/>
            <person name="Henrissat B."/>
            <person name="Hibbett D."/>
            <person name="Martinez A.T."/>
            <person name="Grigoriev I.V."/>
        </authorList>
    </citation>
    <scope>NUCLEOTIDE SEQUENCE</scope>
    <source>
        <strain evidence="3">CBS 506.95</strain>
    </source>
</reference>
<proteinExistence type="predicted"/>
<feature type="compositionally biased region" description="Basic and acidic residues" evidence="2">
    <location>
        <begin position="391"/>
        <end position="405"/>
    </location>
</feature>
<evidence type="ECO:0000313" key="4">
    <source>
        <dbReference type="Proteomes" id="UP000807306"/>
    </source>
</evidence>
<gene>
    <name evidence="3" type="ORF">CPB83DRAFT_853677</name>
</gene>
<dbReference type="Proteomes" id="UP000807306">
    <property type="component" value="Unassembled WGS sequence"/>
</dbReference>
<evidence type="ECO:0000256" key="2">
    <source>
        <dbReference type="SAM" id="MobiDB-lite"/>
    </source>
</evidence>
<dbReference type="EMBL" id="MU157850">
    <property type="protein sequence ID" value="KAF9528743.1"/>
    <property type="molecule type" value="Genomic_DNA"/>
</dbReference>
<keyword evidence="1" id="KW-0175">Coiled coil</keyword>
<name>A0A9P6EFS7_9AGAR</name>
<dbReference type="OrthoDB" id="3088460at2759"/>
<organism evidence="3 4">
    <name type="scientific">Crepidotus variabilis</name>
    <dbReference type="NCBI Taxonomy" id="179855"/>
    <lineage>
        <taxon>Eukaryota</taxon>
        <taxon>Fungi</taxon>
        <taxon>Dikarya</taxon>
        <taxon>Basidiomycota</taxon>
        <taxon>Agaricomycotina</taxon>
        <taxon>Agaricomycetes</taxon>
        <taxon>Agaricomycetidae</taxon>
        <taxon>Agaricales</taxon>
        <taxon>Agaricineae</taxon>
        <taxon>Crepidotaceae</taxon>
        <taxon>Crepidotus</taxon>
    </lineage>
</organism>
<keyword evidence="4" id="KW-1185">Reference proteome</keyword>
<evidence type="ECO:0000256" key="1">
    <source>
        <dbReference type="SAM" id="Coils"/>
    </source>
</evidence>
<feature type="region of interest" description="Disordered" evidence="2">
    <location>
        <begin position="389"/>
        <end position="419"/>
    </location>
</feature>
<dbReference type="AlphaFoldDB" id="A0A9P6EFS7"/>